<accession>A0A2A2SIG6</accession>
<comment type="caution">
    <text evidence="2">The sequence shown here is derived from an EMBL/GenBank/DDBJ whole genome shotgun (WGS) entry which is preliminary data.</text>
</comment>
<dbReference type="RefSeq" id="WP_095997572.1">
    <property type="nucleotide sequence ID" value="NZ_NSLI01000002.1"/>
</dbReference>
<evidence type="ECO:0000313" key="3">
    <source>
        <dbReference type="Proteomes" id="UP000218151"/>
    </source>
</evidence>
<dbReference type="PANTHER" id="PTHR20883:SF48">
    <property type="entry name" value="ECTOINE DIOXYGENASE"/>
    <property type="match status" value="1"/>
</dbReference>
<dbReference type="OrthoDB" id="2560571at2"/>
<comment type="cofactor">
    <cofactor evidence="1">
        <name>Fe(2+)</name>
        <dbReference type="ChEBI" id="CHEBI:29033"/>
    </cofactor>
</comment>
<sequence>MTHDDLDRPYPLTTEQVESYRANGFVRLKDVLSPDTLAHYRDVISAEVTALAPPLPPMAERSTYDRAFLQVENLWRHSDTVKRFVFGKRMARIAAELMGVDGVRLYHDQALYKEPGGGHTPWHADQFYWPLSNDNTVTAWIPLQPVTPDMGPMSFAAGSHVVDDIGRDVGISDQSEALIGETLRERGFRIDTAPYELGDVSFHSGWVFHAAGANATDRPRRAMTMIYMDAEMRLAEPLNQNQRNDWANWCAGAKVGGVIDTPTNPVLFQAPRA</sequence>
<dbReference type="GO" id="GO:0016706">
    <property type="term" value="F:2-oxoglutarate-dependent dioxygenase activity"/>
    <property type="evidence" value="ECO:0007669"/>
    <property type="project" value="UniProtKB-ARBA"/>
</dbReference>
<dbReference type="Proteomes" id="UP000218151">
    <property type="component" value="Unassembled WGS sequence"/>
</dbReference>
<dbReference type="PANTHER" id="PTHR20883">
    <property type="entry name" value="PHYTANOYL-COA DIOXYGENASE DOMAIN CONTAINING 1"/>
    <property type="match status" value="1"/>
</dbReference>
<dbReference type="InterPro" id="IPR008775">
    <property type="entry name" value="Phytyl_CoA_dOase-like"/>
</dbReference>
<dbReference type="SUPFAM" id="SSF51197">
    <property type="entry name" value="Clavaminate synthase-like"/>
    <property type="match status" value="1"/>
</dbReference>
<evidence type="ECO:0000313" key="2">
    <source>
        <dbReference type="EMBL" id="PAX09074.1"/>
    </source>
</evidence>
<keyword evidence="2" id="KW-0560">Oxidoreductase</keyword>
<dbReference type="EMBL" id="NSLI01000002">
    <property type="protein sequence ID" value="PAX09074.1"/>
    <property type="molecule type" value="Genomic_DNA"/>
</dbReference>
<proteinExistence type="predicted"/>
<dbReference type="Pfam" id="PF05721">
    <property type="entry name" value="PhyH"/>
    <property type="match status" value="1"/>
</dbReference>
<protein>
    <submittedName>
        <fullName evidence="2">Phytanoyl-CoA dioxygenase</fullName>
    </submittedName>
</protein>
<name>A0A2A2SIG6_9SPHN</name>
<dbReference type="Gene3D" id="2.60.120.620">
    <property type="entry name" value="q2cbj1_9rhob like domain"/>
    <property type="match status" value="1"/>
</dbReference>
<dbReference type="AlphaFoldDB" id="A0A2A2SIG6"/>
<keyword evidence="3" id="KW-1185">Reference proteome</keyword>
<organism evidence="2 3">
    <name type="scientific">Sphingomonas lenta</name>
    <dbReference type="NCBI Taxonomy" id="1141887"/>
    <lineage>
        <taxon>Bacteria</taxon>
        <taxon>Pseudomonadati</taxon>
        <taxon>Pseudomonadota</taxon>
        <taxon>Alphaproteobacteria</taxon>
        <taxon>Sphingomonadales</taxon>
        <taxon>Sphingomonadaceae</taxon>
        <taxon>Sphingomonas</taxon>
    </lineage>
</organism>
<keyword evidence="2" id="KW-0223">Dioxygenase</keyword>
<gene>
    <name evidence="2" type="ORF">CKY28_07040</name>
</gene>
<dbReference type="GO" id="GO:0005506">
    <property type="term" value="F:iron ion binding"/>
    <property type="evidence" value="ECO:0007669"/>
    <property type="project" value="UniProtKB-ARBA"/>
</dbReference>
<reference evidence="3" key="1">
    <citation type="submission" date="2017-09" db="EMBL/GenBank/DDBJ databases">
        <authorList>
            <person name="Feng G."/>
            <person name="Zhu H."/>
        </authorList>
    </citation>
    <scope>NUCLEOTIDE SEQUENCE [LARGE SCALE GENOMIC DNA]</scope>
    <source>
        <strain evidence="3">1PNM-20</strain>
    </source>
</reference>
<evidence type="ECO:0000256" key="1">
    <source>
        <dbReference type="ARBA" id="ARBA00001954"/>
    </source>
</evidence>